<reference evidence="3 4" key="1">
    <citation type="submission" date="2014-07" db="EMBL/GenBank/DDBJ databases">
        <title>Draft Genome Sequences of Environmental Pseudomonas syringae strains.</title>
        <authorList>
            <person name="Baltrus D.A."/>
            <person name="Berge O."/>
            <person name="Morris C."/>
        </authorList>
    </citation>
    <scope>NUCLEOTIDE SEQUENCE [LARGE SCALE GENOMIC DNA]</scope>
    <source>
        <strain evidence="3 4">CEB003</strain>
    </source>
</reference>
<dbReference type="GO" id="GO:0000160">
    <property type="term" value="P:phosphorelay signal transduction system"/>
    <property type="evidence" value="ECO:0007669"/>
    <property type="project" value="InterPro"/>
</dbReference>
<keyword evidence="1" id="KW-0597">Phosphoprotein</keyword>
<dbReference type="SMART" id="SM00448">
    <property type="entry name" value="REC"/>
    <property type="match status" value="1"/>
</dbReference>
<dbReference type="EMBL" id="JPQT01000108">
    <property type="protein sequence ID" value="KFE50955.1"/>
    <property type="molecule type" value="Genomic_DNA"/>
</dbReference>
<dbReference type="RefSeq" id="WP_047576255.1">
    <property type="nucleotide sequence ID" value="NZ_JPQT01000108.1"/>
</dbReference>
<comment type="caution">
    <text evidence="3">The sequence shown here is derived from an EMBL/GenBank/DDBJ whole genome shotgun (WGS) entry which is preliminary data.</text>
</comment>
<dbReference type="PROSITE" id="PS50110">
    <property type="entry name" value="RESPONSE_REGULATORY"/>
    <property type="match status" value="1"/>
</dbReference>
<dbReference type="PATRIC" id="fig|317.174.peg.3318"/>
<dbReference type="InterPro" id="IPR001789">
    <property type="entry name" value="Sig_transdc_resp-reg_receiver"/>
</dbReference>
<dbReference type="AlphaFoldDB" id="A0A085V692"/>
<accession>A0A085V692</accession>
<sequence>MRILVVEDETPKRESVSEVIANIGFDCTIKFAMSVRSATRLLQVEQFDFIVLDMSLPTFDVTEDEFGGRPQGFGGVEVIRHLEREELTVPIAVVTAYEAFSIVEESDGSSVGKEVSLAELSEDLREEFPGYAISVIKYDTVVDDWKSSLSSVINTLRKAW</sequence>
<dbReference type="Pfam" id="PF00072">
    <property type="entry name" value="Response_reg"/>
    <property type="match status" value="1"/>
</dbReference>
<organism evidence="3 4">
    <name type="scientific">Pseudomonas syringae</name>
    <dbReference type="NCBI Taxonomy" id="317"/>
    <lineage>
        <taxon>Bacteria</taxon>
        <taxon>Pseudomonadati</taxon>
        <taxon>Pseudomonadota</taxon>
        <taxon>Gammaproteobacteria</taxon>
        <taxon>Pseudomonadales</taxon>
        <taxon>Pseudomonadaceae</taxon>
        <taxon>Pseudomonas</taxon>
    </lineage>
</organism>
<feature type="modified residue" description="4-aspartylphosphate" evidence="1">
    <location>
        <position position="53"/>
    </location>
</feature>
<dbReference type="Proteomes" id="UP000028643">
    <property type="component" value="Unassembled WGS sequence"/>
</dbReference>
<evidence type="ECO:0000256" key="1">
    <source>
        <dbReference type="PROSITE-ProRule" id="PRU00169"/>
    </source>
</evidence>
<evidence type="ECO:0000313" key="3">
    <source>
        <dbReference type="EMBL" id="KFE50955.1"/>
    </source>
</evidence>
<evidence type="ECO:0000313" key="4">
    <source>
        <dbReference type="Proteomes" id="UP000028643"/>
    </source>
</evidence>
<dbReference type="Gene3D" id="3.40.50.2300">
    <property type="match status" value="1"/>
</dbReference>
<name>A0A085V692_PSESX</name>
<proteinExistence type="predicted"/>
<feature type="domain" description="Response regulatory" evidence="2">
    <location>
        <begin position="2"/>
        <end position="128"/>
    </location>
</feature>
<gene>
    <name evidence="3" type="ORF">IV02_16230</name>
</gene>
<dbReference type="SUPFAM" id="SSF52172">
    <property type="entry name" value="CheY-like"/>
    <property type="match status" value="1"/>
</dbReference>
<dbReference type="InterPro" id="IPR011006">
    <property type="entry name" value="CheY-like_superfamily"/>
</dbReference>
<evidence type="ECO:0000259" key="2">
    <source>
        <dbReference type="PROSITE" id="PS50110"/>
    </source>
</evidence>
<protein>
    <recommendedName>
        <fullName evidence="2">Response regulatory domain-containing protein</fullName>
    </recommendedName>
</protein>